<keyword evidence="4" id="KW-1185">Reference proteome</keyword>
<reference evidence="3" key="3">
    <citation type="submission" date="2021-06" db="EMBL/GenBank/DDBJ databases">
        <title>Genomic Description and Analysis of Intracellular Bacteria, Candidatus Berkiella cookevillensis and Candidatus Berkiella aquae.</title>
        <authorList>
            <person name="Kidane D.T."/>
            <person name="Mehari Y.T."/>
            <person name="Rice F.C."/>
            <person name="Arivett B.A."/>
            <person name="Farone A.L."/>
            <person name="Berk S.G."/>
            <person name="Farone M.B."/>
        </authorList>
    </citation>
    <scope>NUCLEOTIDE SEQUENCE</scope>
    <source>
        <strain evidence="3">CC99</strain>
    </source>
</reference>
<dbReference type="PROSITE" id="PS51257">
    <property type="entry name" value="PROKAR_LIPOPROTEIN"/>
    <property type="match status" value="1"/>
</dbReference>
<evidence type="ECO:0000256" key="1">
    <source>
        <dbReference type="SAM" id="SignalP"/>
    </source>
</evidence>
<evidence type="ECO:0000313" key="2">
    <source>
        <dbReference type="EMBL" id="KRG20049.1"/>
    </source>
</evidence>
<gene>
    <name evidence="2" type="ORF">CC99x_00270</name>
    <name evidence="3" type="ORF">CC99x_005585</name>
</gene>
<proteinExistence type="predicted"/>
<dbReference type="AlphaFoldDB" id="A0A0Q9YTW9"/>
<evidence type="ECO:0000313" key="4">
    <source>
        <dbReference type="Proteomes" id="UP000051494"/>
    </source>
</evidence>
<keyword evidence="1" id="KW-0732">Signal</keyword>
<dbReference type="EMBL" id="LKHV01000001">
    <property type="protein sequence ID" value="KRG20049.1"/>
    <property type="molecule type" value="Genomic_DNA"/>
</dbReference>
<reference evidence="2" key="1">
    <citation type="submission" date="2015-09" db="EMBL/GenBank/DDBJ databases">
        <title>Draft Genome Sequences of Two Novel Amoeba-resistant Intranuclear Bacteria, Candidatus Berkiella cookevillensis and Candidatus Berkiella aquae.</title>
        <authorList>
            <person name="Mehari Y.T."/>
            <person name="Arivett B.A."/>
            <person name="Farone A.L."/>
            <person name="Gunderson J.H."/>
            <person name="Farone M.B."/>
        </authorList>
    </citation>
    <scope>NUCLEOTIDE SEQUENCE [LARGE SCALE GENOMIC DNA]</scope>
    <source>
        <strain evidence="2">CC99</strain>
    </source>
</reference>
<dbReference type="RefSeq" id="WP_057622853.1">
    <property type="nucleotide sequence ID" value="NZ_LKHV02000001.1"/>
</dbReference>
<dbReference type="Proteomes" id="UP000051494">
    <property type="component" value="Unassembled WGS sequence"/>
</dbReference>
<evidence type="ECO:0000313" key="3">
    <source>
        <dbReference type="EMBL" id="MCS5708374.1"/>
    </source>
</evidence>
<comment type="caution">
    <text evidence="2">The sequence shown here is derived from an EMBL/GenBank/DDBJ whole genome shotgun (WGS) entry which is preliminary data.</text>
</comment>
<name>A0A0Q9YTW9_9GAMM</name>
<evidence type="ECO:0008006" key="5">
    <source>
        <dbReference type="Google" id="ProtNLM"/>
    </source>
</evidence>
<sequence length="206" mass="23971">MGKIPAIKLAVFSFFIMQFSMQSCYAGASDVQKNDNEKPVDRVETLPNQCDLFTQIPIGAPIEEAVKLLGQPLEQNDISLVIYTWRIDDNFLSLQYDRGQLTTVEIDQQCQDQKNKNKKACDYFFKFKANWPEYAAVEQQLGKPVDSEKIQRDEWVWRNKSEKVYLEIKDNEVQHIECIPAEIKYIYEDAPESEDASHPQDDFDME</sequence>
<organism evidence="2">
    <name type="scientific">Candidatus Berkiella cookevillensis</name>
    <dbReference type="NCBI Taxonomy" id="437022"/>
    <lineage>
        <taxon>Bacteria</taxon>
        <taxon>Pseudomonadati</taxon>
        <taxon>Pseudomonadota</taxon>
        <taxon>Gammaproteobacteria</taxon>
        <taxon>Candidatus Berkiellales</taxon>
        <taxon>Candidatus Berkiellaceae</taxon>
        <taxon>Candidatus Berkiella</taxon>
    </lineage>
</organism>
<reference evidence="3" key="2">
    <citation type="journal article" date="2016" name="Genome Announc.">
        <title>Draft Genome Sequences of Two Novel Amoeba-Resistant Intranuclear Bacteria, 'Candidatus Berkiella cookevillensis' and 'Candidatus Berkiella aquae'.</title>
        <authorList>
            <person name="Mehari Y.T."/>
            <person name="Arivett B.A."/>
            <person name="Farone A.L."/>
            <person name="Gunderson J.H."/>
            <person name="Farone M.B."/>
        </authorList>
    </citation>
    <scope>NUCLEOTIDE SEQUENCE</scope>
    <source>
        <strain evidence="3">CC99</strain>
    </source>
</reference>
<accession>A0A0Q9YTW9</accession>
<feature type="signal peptide" evidence="1">
    <location>
        <begin position="1"/>
        <end position="28"/>
    </location>
</feature>
<dbReference type="EMBL" id="LKHV02000001">
    <property type="protein sequence ID" value="MCS5708374.1"/>
    <property type="molecule type" value="Genomic_DNA"/>
</dbReference>
<protein>
    <recommendedName>
        <fullName evidence="5">Lipoprotein SmpA/OmlA domain-containing protein</fullName>
    </recommendedName>
</protein>
<feature type="chain" id="PRO_5043129841" description="Lipoprotein SmpA/OmlA domain-containing protein" evidence="1">
    <location>
        <begin position="29"/>
        <end position="206"/>
    </location>
</feature>